<dbReference type="EMBL" id="BSYO01000006">
    <property type="protein sequence ID" value="GMH06168.1"/>
    <property type="molecule type" value="Genomic_DNA"/>
</dbReference>
<sequence length="116" mass="12769">MLLCRVAGSTEFRYEDRMLGTRNSLWIYCHRCVGDALDLKSGARDGLFLLMMSDDDGARSWPHSNGSRCCSASPRSVCSSPKQTALLIVIEAPGSDARVERLNTREGVLADDEACR</sequence>
<dbReference type="AlphaFoldDB" id="A0AAD3S7X0"/>
<reference evidence="1" key="1">
    <citation type="submission" date="2023-05" db="EMBL/GenBank/DDBJ databases">
        <title>Nepenthes gracilis genome sequencing.</title>
        <authorList>
            <person name="Fukushima K."/>
        </authorList>
    </citation>
    <scope>NUCLEOTIDE SEQUENCE</scope>
    <source>
        <strain evidence="1">SING2019-196</strain>
    </source>
</reference>
<proteinExistence type="predicted"/>
<protein>
    <submittedName>
        <fullName evidence="1">Uncharacterized protein</fullName>
    </submittedName>
</protein>
<name>A0AAD3S7X0_NEPGR</name>
<keyword evidence="2" id="KW-1185">Reference proteome</keyword>
<organism evidence="1 2">
    <name type="scientific">Nepenthes gracilis</name>
    <name type="common">Slender pitcher plant</name>
    <dbReference type="NCBI Taxonomy" id="150966"/>
    <lineage>
        <taxon>Eukaryota</taxon>
        <taxon>Viridiplantae</taxon>
        <taxon>Streptophyta</taxon>
        <taxon>Embryophyta</taxon>
        <taxon>Tracheophyta</taxon>
        <taxon>Spermatophyta</taxon>
        <taxon>Magnoliopsida</taxon>
        <taxon>eudicotyledons</taxon>
        <taxon>Gunneridae</taxon>
        <taxon>Pentapetalae</taxon>
        <taxon>Caryophyllales</taxon>
        <taxon>Nepenthaceae</taxon>
        <taxon>Nepenthes</taxon>
    </lineage>
</organism>
<comment type="caution">
    <text evidence="1">The sequence shown here is derived from an EMBL/GenBank/DDBJ whole genome shotgun (WGS) entry which is preliminary data.</text>
</comment>
<dbReference type="Proteomes" id="UP001279734">
    <property type="component" value="Unassembled WGS sequence"/>
</dbReference>
<evidence type="ECO:0000313" key="1">
    <source>
        <dbReference type="EMBL" id="GMH06168.1"/>
    </source>
</evidence>
<evidence type="ECO:0000313" key="2">
    <source>
        <dbReference type="Proteomes" id="UP001279734"/>
    </source>
</evidence>
<gene>
    <name evidence="1" type="ORF">Nepgr_008008</name>
</gene>
<accession>A0AAD3S7X0</accession>